<keyword evidence="1 2" id="KW-0690">Ribosome biogenesis</keyword>
<comment type="subcellular location">
    <subcellularLocation>
        <location evidence="2">Cytoplasm</location>
    </subcellularLocation>
</comment>
<dbReference type="GO" id="GO:0043024">
    <property type="term" value="F:ribosomal small subunit binding"/>
    <property type="evidence" value="ECO:0007669"/>
    <property type="project" value="TreeGrafter"/>
</dbReference>
<dbReference type="PANTHER" id="PTHR33515:SF1">
    <property type="entry name" value="RIBOSOME-BINDING FACTOR A, CHLOROPLASTIC-RELATED"/>
    <property type="match status" value="1"/>
</dbReference>
<keyword evidence="2" id="KW-0963">Cytoplasm</keyword>
<dbReference type="Pfam" id="PF02033">
    <property type="entry name" value="RBFA"/>
    <property type="match status" value="1"/>
</dbReference>
<evidence type="ECO:0000256" key="2">
    <source>
        <dbReference type="HAMAP-Rule" id="MF_00003"/>
    </source>
</evidence>
<dbReference type="GO" id="GO:0005829">
    <property type="term" value="C:cytosol"/>
    <property type="evidence" value="ECO:0007669"/>
    <property type="project" value="TreeGrafter"/>
</dbReference>
<reference evidence="3" key="1">
    <citation type="submission" date="2020-10" db="EMBL/GenBank/DDBJ databases">
        <authorList>
            <person name="Gilroy R."/>
        </authorList>
    </citation>
    <scope>NUCLEOTIDE SEQUENCE</scope>
    <source>
        <strain evidence="3">CHK183-6373</strain>
    </source>
</reference>
<evidence type="ECO:0000313" key="4">
    <source>
        <dbReference type="Proteomes" id="UP000886884"/>
    </source>
</evidence>
<accession>A0A9D1TEC7</accession>
<dbReference type="PANTHER" id="PTHR33515">
    <property type="entry name" value="RIBOSOME-BINDING FACTOR A, CHLOROPLASTIC-RELATED"/>
    <property type="match status" value="1"/>
</dbReference>
<dbReference type="InterPro" id="IPR015946">
    <property type="entry name" value="KH_dom-like_a/b"/>
</dbReference>
<dbReference type="SUPFAM" id="SSF89919">
    <property type="entry name" value="Ribosome-binding factor A, RbfA"/>
    <property type="match status" value="1"/>
</dbReference>
<dbReference type="PROSITE" id="PS01319">
    <property type="entry name" value="RBFA"/>
    <property type="match status" value="1"/>
</dbReference>
<dbReference type="Proteomes" id="UP000886884">
    <property type="component" value="Unassembled WGS sequence"/>
</dbReference>
<dbReference type="Gene3D" id="3.30.300.20">
    <property type="match status" value="1"/>
</dbReference>
<comment type="function">
    <text evidence="2">One of several proteins that assist in the late maturation steps of the functional core of the 30S ribosomal subunit. Associates with free 30S ribosomal subunits (but not with 30S subunits that are part of 70S ribosomes or polysomes). Required for efficient processing of 16S rRNA. May interact with the 5'-terminal helix region of 16S rRNA.</text>
</comment>
<dbReference type="EMBL" id="DVOT01000256">
    <property type="protein sequence ID" value="HIV29143.1"/>
    <property type="molecule type" value="Genomic_DNA"/>
</dbReference>
<dbReference type="InterPro" id="IPR023799">
    <property type="entry name" value="RbfA_dom_sf"/>
</dbReference>
<dbReference type="AlphaFoldDB" id="A0A9D1TEC7"/>
<name>A0A9D1TEC7_9FIRM</name>
<reference evidence="3" key="2">
    <citation type="journal article" date="2021" name="PeerJ">
        <title>Extensive microbial diversity within the chicken gut microbiome revealed by metagenomics and culture.</title>
        <authorList>
            <person name="Gilroy R."/>
            <person name="Ravi A."/>
            <person name="Getino M."/>
            <person name="Pursley I."/>
            <person name="Horton D.L."/>
            <person name="Alikhan N.F."/>
            <person name="Baker D."/>
            <person name="Gharbi K."/>
            <person name="Hall N."/>
            <person name="Watson M."/>
            <person name="Adriaenssens E.M."/>
            <person name="Foster-Nyarko E."/>
            <person name="Jarju S."/>
            <person name="Secka A."/>
            <person name="Antonio M."/>
            <person name="Oren A."/>
            <person name="Chaudhuri R.R."/>
            <person name="La Ragione R."/>
            <person name="Hildebrand F."/>
            <person name="Pallen M.J."/>
        </authorList>
    </citation>
    <scope>NUCLEOTIDE SEQUENCE</scope>
    <source>
        <strain evidence="3">CHK183-6373</strain>
    </source>
</reference>
<protein>
    <recommendedName>
        <fullName evidence="2">Ribosome-binding factor A</fullName>
    </recommendedName>
</protein>
<dbReference type="GO" id="GO:0030490">
    <property type="term" value="P:maturation of SSU-rRNA"/>
    <property type="evidence" value="ECO:0007669"/>
    <property type="project" value="UniProtKB-UniRule"/>
</dbReference>
<comment type="similarity">
    <text evidence="2">Belongs to the RbfA family.</text>
</comment>
<dbReference type="HAMAP" id="MF_00003">
    <property type="entry name" value="RbfA"/>
    <property type="match status" value="1"/>
</dbReference>
<dbReference type="InterPro" id="IPR000238">
    <property type="entry name" value="RbfA"/>
</dbReference>
<evidence type="ECO:0000256" key="1">
    <source>
        <dbReference type="ARBA" id="ARBA00022517"/>
    </source>
</evidence>
<sequence>MGYDRLDRINEEVRKALDQIIRGELNDPRIGGTFSIPSAEVTRDLKYCKVRVSILEEERRADFMKALKSARGYIRRALGRQVELRNTPELLFELDQNMEYAAHIQAILKADEARGEASGDERNQ</sequence>
<dbReference type="InterPro" id="IPR020053">
    <property type="entry name" value="Ribosome-bd_factorA_CS"/>
</dbReference>
<proteinExistence type="inferred from homology"/>
<comment type="caution">
    <text evidence="3">The sequence shown here is derived from an EMBL/GenBank/DDBJ whole genome shotgun (WGS) entry which is preliminary data.</text>
</comment>
<comment type="subunit">
    <text evidence="2">Monomer. Binds 30S ribosomal subunits, but not 50S ribosomal subunits or 70S ribosomes.</text>
</comment>
<dbReference type="NCBIfam" id="TIGR00082">
    <property type="entry name" value="rbfA"/>
    <property type="match status" value="1"/>
</dbReference>
<organism evidence="3 4">
    <name type="scientific">Candidatus Ornithocaccomicrobium faecavium</name>
    <dbReference type="NCBI Taxonomy" id="2840890"/>
    <lineage>
        <taxon>Bacteria</taxon>
        <taxon>Bacillati</taxon>
        <taxon>Bacillota</taxon>
        <taxon>Clostridia</taxon>
        <taxon>Candidatus Ornithocaccomicrobium</taxon>
    </lineage>
</organism>
<evidence type="ECO:0000313" key="3">
    <source>
        <dbReference type="EMBL" id="HIV29143.1"/>
    </source>
</evidence>
<gene>
    <name evidence="2 3" type="primary">rbfA</name>
    <name evidence="3" type="ORF">IAA64_14365</name>
</gene>